<feature type="domain" description="EGF-like" evidence="2">
    <location>
        <begin position="270"/>
        <end position="317"/>
    </location>
</feature>
<reference evidence="4" key="1">
    <citation type="submission" date="2016-11" db="UniProtKB">
        <authorList>
            <consortium name="WormBaseParasite"/>
        </authorList>
    </citation>
    <scope>IDENTIFICATION</scope>
</reference>
<dbReference type="Proteomes" id="UP000095284">
    <property type="component" value="Unplaced"/>
</dbReference>
<evidence type="ECO:0000313" key="4">
    <source>
        <dbReference type="WBParaSite" id="BXY_0655600.1"/>
    </source>
</evidence>
<accession>A0A1I7S0N2</accession>
<evidence type="ECO:0000259" key="2">
    <source>
        <dbReference type="SMART" id="SM00181"/>
    </source>
</evidence>
<feature type="domain" description="EGF-like" evidence="2">
    <location>
        <begin position="63"/>
        <end position="96"/>
    </location>
</feature>
<feature type="domain" description="EGF-like" evidence="2">
    <location>
        <begin position="541"/>
        <end position="574"/>
    </location>
</feature>
<proteinExistence type="predicted"/>
<dbReference type="Pfam" id="PF01683">
    <property type="entry name" value="EB"/>
    <property type="match status" value="14"/>
</dbReference>
<feature type="domain" description="EGF-like" evidence="2">
    <location>
        <begin position="709"/>
        <end position="743"/>
    </location>
</feature>
<dbReference type="WBParaSite" id="BXY_0655600.1">
    <property type="protein sequence ID" value="BXY_0655600.1"/>
    <property type="gene ID" value="BXY_0655600"/>
</dbReference>
<feature type="domain" description="EGF-like" evidence="2">
    <location>
        <begin position="1033"/>
        <end position="1065"/>
    </location>
</feature>
<organism evidence="3 4">
    <name type="scientific">Bursaphelenchus xylophilus</name>
    <name type="common">Pinewood nematode worm</name>
    <name type="synonym">Aphelenchoides xylophilus</name>
    <dbReference type="NCBI Taxonomy" id="6326"/>
    <lineage>
        <taxon>Eukaryota</taxon>
        <taxon>Metazoa</taxon>
        <taxon>Ecdysozoa</taxon>
        <taxon>Nematoda</taxon>
        <taxon>Chromadorea</taxon>
        <taxon>Rhabditida</taxon>
        <taxon>Tylenchina</taxon>
        <taxon>Tylenchomorpha</taxon>
        <taxon>Aphelenchoidea</taxon>
        <taxon>Aphelenchoididae</taxon>
        <taxon>Bursaphelenchus</taxon>
    </lineage>
</organism>
<feature type="domain" description="EGF-like" evidence="2">
    <location>
        <begin position="17"/>
        <end position="52"/>
    </location>
</feature>
<feature type="domain" description="EGF-like" evidence="2">
    <location>
        <begin position="1117"/>
        <end position="1149"/>
    </location>
</feature>
<feature type="domain" description="EGF-like" evidence="2">
    <location>
        <begin position="1643"/>
        <end position="1676"/>
    </location>
</feature>
<feature type="domain" description="EGF-like" evidence="2">
    <location>
        <begin position="1943"/>
        <end position="1976"/>
    </location>
</feature>
<feature type="domain" description="EGF-like" evidence="2">
    <location>
        <begin position="1827"/>
        <end position="1860"/>
    </location>
</feature>
<dbReference type="InterPro" id="IPR006149">
    <property type="entry name" value="EB_dom"/>
</dbReference>
<feature type="domain" description="EGF-like" evidence="2">
    <location>
        <begin position="1075"/>
        <end position="1107"/>
    </location>
</feature>
<feature type="domain" description="EGF-like" evidence="2">
    <location>
        <begin position="1761"/>
        <end position="1795"/>
    </location>
</feature>
<dbReference type="SMART" id="SM00181">
    <property type="entry name" value="EGF"/>
    <property type="match status" value="31"/>
</dbReference>
<name>A0A1I7S0N2_BURXY</name>
<dbReference type="eggNOG" id="KOG1218">
    <property type="taxonomic scope" value="Eukaryota"/>
</dbReference>
<evidence type="ECO:0000256" key="1">
    <source>
        <dbReference type="SAM" id="SignalP"/>
    </source>
</evidence>
<feature type="chain" id="PRO_5009305254" evidence="1">
    <location>
        <begin position="19"/>
        <end position="2079"/>
    </location>
</feature>
<feature type="domain" description="EGF-like" evidence="2">
    <location>
        <begin position="1283"/>
        <end position="1317"/>
    </location>
</feature>
<feature type="domain" description="EGF-like" evidence="2">
    <location>
        <begin position="990"/>
        <end position="1023"/>
    </location>
</feature>
<feature type="domain" description="EGF-like" evidence="2">
    <location>
        <begin position="1332"/>
        <end position="1364"/>
    </location>
</feature>
<dbReference type="InterPro" id="IPR052740">
    <property type="entry name" value="CE4"/>
</dbReference>
<feature type="domain" description="EGF-like" evidence="2">
    <location>
        <begin position="857"/>
        <end position="892"/>
    </location>
</feature>
<feature type="domain" description="EGF-like" evidence="2">
    <location>
        <begin position="1159"/>
        <end position="1192"/>
    </location>
</feature>
<evidence type="ECO:0000313" key="3">
    <source>
        <dbReference type="Proteomes" id="UP000095284"/>
    </source>
</evidence>
<dbReference type="InterPro" id="IPR006150">
    <property type="entry name" value="Cys_repeat_1"/>
</dbReference>
<feature type="domain" description="EGF-like" evidence="2">
    <location>
        <begin position="1886"/>
        <end position="1928"/>
    </location>
</feature>
<feature type="signal peptide" evidence="1">
    <location>
        <begin position="1"/>
        <end position="18"/>
    </location>
</feature>
<feature type="domain" description="EGF-like" evidence="2">
    <location>
        <begin position="1586"/>
        <end position="1618"/>
    </location>
</feature>
<feature type="domain" description="EGF-like" evidence="2">
    <location>
        <begin position="946"/>
        <end position="980"/>
    </location>
</feature>
<feature type="domain" description="EGF-like" evidence="2">
    <location>
        <begin position="902"/>
        <end position="936"/>
    </location>
</feature>
<keyword evidence="1" id="KW-0732">Signal</keyword>
<feature type="domain" description="EGF-like" evidence="2">
    <location>
        <begin position="1535"/>
        <end position="1569"/>
    </location>
</feature>
<dbReference type="PANTHER" id="PTHR45985">
    <property type="match status" value="1"/>
</dbReference>
<feature type="domain" description="EGF-like" evidence="2">
    <location>
        <begin position="584"/>
        <end position="616"/>
    </location>
</feature>
<dbReference type="PANTHER" id="PTHR45985:SF3">
    <property type="entry name" value="CHITIN DEACETYLASE-LIKE 4"/>
    <property type="match status" value="1"/>
</dbReference>
<protein>
    <submittedName>
        <fullName evidence="4">EB domain-containing protein</fullName>
    </submittedName>
</protein>
<sequence>MRQILVFLLLINVWRVKCWPFCPCHDLHAQCVSGICQCVRGYLKDPQTGLCKRAVGKFQLGRACSFTRDCKHIHHVCVNGECKCAPNFVQVKGKCRQGSLADVRQPKRDSNSLHRHRDRLPQNKTIKNLAPFNDMGSPSNTGIPPDSVCSADTACAGYPLAYCDGVCKCREGALNAGSACIPNQDEPTGASCPADQTYVNEVGTCLAEATPGSPCQYSQQCGAAEPGAFCQNLQCRCIYGMSNAEGGSSCTFLNKNCTRKNQIWVSELGECKEVILPGAGPCTHSMQCTVVVPGARCSMGKCVCPADLPVAVDGTCGSNCTADQIFSSITGSCLPTVQPGDSCLYSIQCHAVEPGMLCDKGKCRCPHDQVYSGQRCMSRCPRGFMRNPAGICQPGCRSNQIENAGVCIDVVAPGQNCLVNRQCTGGSQCLNSACTCPPHMKPLNGICTLLRSAPLQNCTIDEQCSGGSHCVNSICTCPPGTSVMNGQCVTPITVPPGSACNRAVRCSGGSVCLDNTCTCTLPLLAINGSCQYPPPVHPGGSCPSGRERCIGGSICQQGTCECPLGTVVEGTECKVVERARPGQPCSAARLCQGHSYCVRGVCTCISDFIQVGQECVRPNTVLAGNSCANGEACGPNAYCNANKICDCISPTINVNGICRNAMTALPGDPCENGEVCTGGSNCQSGRCVCPPGMANQGGICKDLTGTLGPCVDSSQCVGGSFCDQSRNVCVCAIGQMPVGGVCIELFARRYKRGINQCLHDRDCHGLCSGLRCRCERQSGAIYGICGRKTNSISSTHSLTSSPRVALVGVGPGSRCGMPGLTCVNGSSCIQDVCLCPHGAIALSGACMQRRNAAAGESCANGEECSDGTFCDAHSWHCKCVNPEMIGIGKQCVPRLRSPPGFPCDNGEICTAGSTCELSTGKCVCPLELILRDKRCVERPHVGPGARCDRGEICSRGSVCNPTTSVCVCPTTHVHIYEECRQIVYVQYGEWCGGEERKCVGGSACVNGQCGCPLGTKYKHGVCMTIPKRLPGEFCEIGDECLSGSLCQRGRCYCPEGQLLRTRRCVTPLVVPLGETCELGDACLGGSECTNGICVCPANLATVNGVCTAIQTAPVFSRCDASHLCEEGTTCIRNRCECKEGWEYRQGECKPRLFARHGEHCATNQACPVNEHCSPKKICECKVDYVFSNGRCIKRPKKVFPGEACEGEDFCLSASRCVHGRCQCPPSRPVQSGHVCTPESDTESKLFLVRKPRRHAVDDKNINFLSMFLSPDDEPRQSVQLGELCDRTLSDCQVDNAVCSDSVCQCLPDFVQAGPLCVGRNKISNLVVNPEQTCGMGDFCDGGAVCIHKICQCPQGTFAFGRLCVSNEQFSPKPNPTAPEVNNGPYHKTVIKKSPGADCRLNPAICTGNSYCFNGVCVCPVGYENYNGECRVPRIYAEPGQSCERPIGQIGVVECSGNSVCANGFCVCPNGEPIQRSVCVTVNTIAGPGEPCVDKITRCTGSSSCINGICTCPARQSYLNGQCATITVIAPLPSQQCNPNSLCQGNSVCRQNVCQCLPGTVLNQQQNVCQPIVLGTPMRVNVLPGQQCSSGVGCGGGAMCVSGVCICVNGQEVYNGRCTNGQFYPSLNPSTRAPVVFRANPGQSCSAPGTICMGGSRCIQGLCVCDSGFFPQGNLCVPLPPAPPRPIPPFNNPRRAPGQLCDVSCDPTGACSCGGGSICNNGICTCPNGHHVVNNECVPIVVSTLSPATAEPRRKTALPSQRCDYLTTCLHGSSCVLGTCQCPRGYIPSPDLQSCVHVLLHPQNNQSPFISRLTLHEHPNSYEHLGVRCATNNDCKQGAACLSGVCACPPSTIANQSEYCVPEKRSVNVIERKNSIVAARGTLPGMPCSVTATAPSVCSMGAICKPLNNNLAFCVCGERSVANSAGKCTTKLLADTKKNLPGAKCGSRNRCANGAECKHGYCLCPDGTHNSGNGLCEANDPSKRKMRKEPKCKSNADCTAPSLCLEGKCRCPPEAVDPAVTGCGYKVSSVRPGAWCSEDLGILCPLYSYCYHNVCLCRNGIMKDGDACLPTSAPKSAELI</sequence>
<feature type="domain" description="EGF-like" evidence="2">
    <location>
        <begin position="814"/>
        <end position="847"/>
    </location>
</feature>
<dbReference type="InterPro" id="IPR000742">
    <property type="entry name" value="EGF"/>
</dbReference>
<feature type="domain" description="EGF-like" evidence="2">
    <location>
        <begin position="657"/>
        <end position="701"/>
    </location>
</feature>
<feature type="domain" description="EGF-like" evidence="2">
    <location>
        <begin position="1453"/>
        <end position="1479"/>
    </location>
</feature>
<dbReference type="SMART" id="SM00289">
    <property type="entry name" value="WR1"/>
    <property type="match status" value="22"/>
</dbReference>
<feature type="domain" description="EGF-like" evidence="2">
    <location>
        <begin position="1397"/>
        <end position="1430"/>
    </location>
</feature>
<feature type="domain" description="EGF-like" evidence="2">
    <location>
        <begin position="416"/>
        <end position="448"/>
    </location>
</feature>
<feature type="domain" description="EGF-like" evidence="2">
    <location>
        <begin position="457"/>
        <end position="489"/>
    </location>
</feature>
<feature type="domain" description="EGF-like" evidence="2">
    <location>
        <begin position="348"/>
        <end position="393"/>
    </location>
</feature>
<feature type="domain" description="EGF-like" evidence="2">
    <location>
        <begin position="1703"/>
        <end position="1737"/>
    </location>
</feature>